<keyword evidence="6" id="KW-1185">Reference proteome</keyword>
<dbReference type="GO" id="GO:0007169">
    <property type="term" value="P:cell surface receptor protein tyrosine kinase signaling pathway"/>
    <property type="evidence" value="ECO:0007669"/>
    <property type="project" value="TreeGrafter"/>
</dbReference>
<feature type="transmembrane region" description="Helical" evidence="3">
    <location>
        <begin position="76"/>
        <end position="97"/>
    </location>
</feature>
<dbReference type="EMBL" id="JNBR01001117">
    <property type="protein sequence ID" value="OQR88724.1"/>
    <property type="molecule type" value="Genomic_DNA"/>
</dbReference>
<evidence type="ECO:0000313" key="5">
    <source>
        <dbReference type="EMBL" id="OQR88724.1"/>
    </source>
</evidence>
<keyword evidence="3" id="KW-0812">Transmembrane</keyword>
<dbReference type="SUPFAM" id="SSF56112">
    <property type="entry name" value="Protein kinase-like (PK-like)"/>
    <property type="match status" value="1"/>
</dbReference>
<evidence type="ECO:0000259" key="4">
    <source>
        <dbReference type="PROSITE" id="PS50011"/>
    </source>
</evidence>
<accession>A0A1V9YSC1</accession>
<sequence length="223" mass="24549">MDVETYYQLNRLPSVTNESAVTNFSALIQPRVTTSSDLCTEGTILPLWAANSNVSWTACVQTASRYKYLDSSWSPFVVAAVAVGAAAVVAGAFALFYRHRQKAWQAAHDTTDGLIDELDILEPVRIPAANVALVEKLGEGAFGEIWRGSHLGRAVAIKKLLPQRTSAADIRSFINELVLMTRFQCLQIVALYGVSWTRPKDMMAVLELMDLGDLRGFLAMRPQ</sequence>
<dbReference type="InterPro" id="IPR017441">
    <property type="entry name" value="Protein_kinase_ATP_BS"/>
</dbReference>
<dbReference type="PROSITE" id="PS50011">
    <property type="entry name" value="PROTEIN_KINASE_DOM"/>
    <property type="match status" value="1"/>
</dbReference>
<feature type="non-terminal residue" evidence="5">
    <location>
        <position position="223"/>
    </location>
</feature>
<dbReference type="GO" id="GO:0005886">
    <property type="term" value="C:plasma membrane"/>
    <property type="evidence" value="ECO:0007669"/>
    <property type="project" value="TreeGrafter"/>
</dbReference>
<gene>
    <name evidence="5" type="ORF">ACHHYP_06669</name>
</gene>
<dbReference type="OrthoDB" id="1433579at2759"/>
<comment type="caution">
    <text evidence="5">The sequence shown here is derived from an EMBL/GenBank/DDBJ whole genome shotgun (WGS) entry which is preliminary data.</text>
</comment>
<dbReference type="InterPro" id="IPR050122">
    <property type="entry name" value="RTK"/>
</dbReference>
<dbReference type="GO" id="GO:0004714">
    <property type="term" value="F:transmembrane receptor protein tyrosine kinase activity"/>
    <property type="evidence" value="ECO:0007669"/>
    <property type="project" value="TreeGrafter"/>
</dbReference>
<feature type="domain" description="Protein kinase" evidence="4">
    <location>
        <begin position="131"/>
        <end position="223"/>
    </location>
</feature>
<dbReference type="GO" id="GO:0043235">
    <property type="term" value="C:receptor complex"/>
    <property type="evidence" value="ECO:0007669"/>
    <property type="project" value="TreeGrafter"/>
</dbReference>
<dbReference type="Pfam" id="PF07714">
    <property type="entry name" value="PK_Tyr_Ser-Thr"/>
    <property type="match status" value="1"/>
</dbReference>
<evidence type="ECO:0000256" key="3">
    <source>
        <dbReference type="SAM" id="Phobius"/>
    </source>
</evidence>
<keyword evidence="3" id="KW-1133">Transmembrane helix</keyword>
<evidence type="ECO:0000256" key="1">
    <source>
        <dbReference type="ARBA" id="ARBA00004167"/>
    </source>
</evidence>
<keyword evidence="3" id="KW-0472">Membrane</keyword>
<dbReference type="Gene3D" id="3.30.200.20">
    <property type="entry name" value="Phosphorylase Kinase, domain 1"/>
    <property type="match status" value="1"/>
</dbReference>
<evidence type="ECO:0000313" key="6">
    <source>
        <dbReference type="Proteomes" id="UP000243579"/>
    </source>
</evidence>
<keyword evidence="2" id="KW-0547">Nucleotide-binding</keyword>
<dbReference type="InterPro" id="IPR000719">
    <property type="entry name" value="Prot_kinase_dom"/>
</dbReference>
<dbReference type="AlphaFoldDB" id="A0A1V9YSC1"/>
<feature type="binding site" evidence="2">
    <location>
        <position position="159"/>
    </location>
    <ligand>
        <name>ATP</name>
        <dbReference type="ChEBI" id="CHEBI:30616"/>
    </ligand>
</feature>
<dbReference type="STRING" id="1202772.A0A1V9YSC1"/>
<keyword evidence="2" id="KW-0067">ATP-binding</keyword>
<dbReference type="PANTHER" id="PTHR24416">
    <property type="entry name" value="TYROSINE-PROTEIN KINASE RECEPTOR"/>
    <property type="match status" value="1"/>
</dbReference>
<evidence type="ECO:0000256" key="2">
    <source>
        <dbReference type="PROSITE-ProRule" id="PRU10141"/>
    </source>
</evidence>
<dbReference type="PANTHER" id="PTHR24416:SF617">
    <property type="entry name" value="RET ONCOGENE, ISOFORM A"/>
    <property type="match status" value="1"/>
</dbReference>
<proteinExistence type="predicted"/>
<dbReference type="InterPro" id="IPR001245">
    <property type="entry name" value="Ser-Thr/Tyr_kinase_cat_dom"/>
</dbReference>
<dbReference type="InterPro" id="IPR011009">
    <property type="entry name" value="Kinase-like_dom_sf"/>
</dbReference>
<dbReference type="GO" id="GO:0005524">
    <property type="term" value="F:ATP binding"/>
    <property type="evidence" value="ECO:0007669"/>
    <property type="project" value="UniProtKB-UniRule"/>
</dbReference>
<comment type="subcellular location">
    <subcellularLocation>
        <location evidence="1">Membrane</location>
        <topology evidence="1">Single-pass membrane protein</topology>
    </subcellularLocation>
</comment>
<dbReference type="PROSITE" id="PS00107">
    <property type="entry name" value="PROTEIN_KINASE_ATP"/>
    <property type="match status" value="1"/>
</dbReference>
<organism evidence="5 6">
    <name type="scientific">Achlya hypogyna</name>
    <name type="common">Oomycete</name>
    <name type="synonym">Protoachlya hypogyna</name>
    <dbReference type="NCBI Taxonomy" id="1202772"/>
    <lineage>
        <taxon>Eukaryota</taxon>
        <taxon>Sar</taxon>
        <taxon>Stramenopiles</taxon>
        <taxon>Oomycota</taxon>
        <taxon>Saprolegniomycetes</taxon>
        <taxon>Saprolegniales</taxon>
        <taxon>Achlyaceae</taxon>
        <taxon>Achlya</taxon>
    </lineage>
</organism>
<name>A0A1V9YSC1_ACHHY</name>
<reference evidence="5 6" key="1">
    <citation type="journal article" date="2014" name="Genome Biol. Evol.">
        <title>The secreted proteins of Achlya hypogyna and Thraustotheca clavata identify the ancestral oomycete secretome and reveal gene acquisitions by horizontal gene transfer.</title>
        <authorList>
            <person name="Misner I."/>
            <person name="Blouin N."/>
            <person name="Leonard G."/>
            <person name="Richards T.A."/>
            <person name="Lane C.E."/>
        </authorList>
    </citation>
    <scope>NUCLEOTIDE SEQUENCE [LARGE SCALE GENOMIC DNA]</scope>
    <source>
        <strain evidence="5 6">ATCC 48635</strain>
    </source>
</reference>
<protein>
    <recommendedName>
        <fullName evidence="4">Protein kinase domain-containing protein</fullName>
    </recommendedName>
</protein>
<dbReference type="Proteomes" id="UP000243579">
    <property type="component" value="Unassembled WGS sequence"/>
</dbReference>